<dbReference type="PANTHER" id="PTHR43918:SF4">
    <property type="entry name" value="CARBOXYLIC ESTER HYDROLASE"/>
    <property type="match status" value="1"/>
</dbReference>
<protein>
    <recommendedName>
        <fullName evidence="3">Carboxylesterase type B domain-containing protein</fullName>
    </recommendedName>
</protein>
<keyword evidence="5" id="KW-1185">Reference proteome</keyword>
<accession>A0A9P5SJT7</accession>
<sequence length="452" mass="50272">MDLYDGANLVAESVKIGRPVIVVVPNYRLNFFGFFSCPELVEDVQSDPRLQAGYEHSTGNWGLMDQKLALEWVRQNIGVFGGQAHNITAFGESAGAVSVNYHMMIPQHRGLFEQGVIQSCAMASVPAIRPELEGRLYFDYLSDYFNIPKDLPGKDKLEILKRVPASDLGQAANSPKLRMFAPYIDGILVPEDVRKWVHRTEHYDPAIKAVIVGDMKDDGSLFVGSLASVTREGWGRVFEKYCPPDLQSQQLWKAVYGAVTTDDDAARVSKMIVDHSIFVYPEFSTLRALSKRPDLGHGFDLYQYYFERPLDAVINKVGGANKSLGAHHGNDPVFLFAPDFAQEKVFTEDEMSLSRQMQRMWIEFAHGEGASWPARITQPVDDFAYHGQVEEATVMQEDTTVTKGHASRAGKALLSLWEASEMWASAAREQRGMSGLKAGLLCIAIPPAGSWS</sequence>
<evidence type="ECO:0000313" key="5">
    <source>
        <dbReference type="Proteomes" id="UP000696485"/>
    </source>
</evidence>
<keyword evidence="2" id="KW-0378">Hydrolase</keyword>
<organism evidence="4 5">
    <name type="scientific">Podila minutissima</name>
    <dbReference type="NCBI Taxonomy" id="64525"/>
    <lineage>
        <taxon>Eukaryota</taxon>
        <taxon>Fungi</taxon>
        <taxon>Fungi incertae sedis</taxon>
        <taxon>Mucoromycota</taxon>
        <taxon>Mortierellomycotina</taxon>
        <taxon>Mortierellomycetes</taxon>
        <taxon>Mortierellales</taxon>
        <taxon>Mortierellaceae</taxon>
        <taxon>Podila</taxon>
    </lineage>
</organism>
<feature type="domain" description="Carboxylesterase type B" evidence="3">
    <location>
        <begin position="4"/>
        <end position="366"/>
    </location>
</feature>
<comment type="caution">
    <text evidence="4">The sequence shown here is derived from an EMBL/GenBank/DDBJ whole genome shotgun (WGS) entry which is preliminary data.</text>
</comment>
<evidence type="ECO:0000256" key="2">
    <source>
        <dbReference type="ARBA" id="ARBA00022801"/>
    </source>
</evidence>
<dbReference type="Proteomes" id="UP000696485">
    <property type="component" value="Unassembled WGS sequence"/>
</dbReference>
<gene>
    <name evidence="4" type="ORF">BG006_007381</name>
</gene>
<dbReference type="EMBL" id="JAAAUY010000466">
    <property type="protein sequence ID" value="KAF9329542.1"/>
    <property type="molecule type" value="Genomic_DNA"/>
</dbReference>
<evidence type="ECO:0000259" key="3">
    <source>
        <dbReference type="Pfam" id="PF00135"/>
    </source>
</evidence>
<reference evidence="4" key="1">
    <citation type="journal article" date="2020" name="Fungal Divers.">
        <title>Resolving the Mortierellaceae phylogeny through synthesis of multi-gene phylogenetics and phylogenomics.</title>
        <authorList>
            <person name="Vandepol N."/>
            <person name="Liber J."/>
            <person name="Desiro A."/>
            <person name="Na H."/>
            <person name="Kennedy M."/>
            <person name="Barry K."/>
            <person name="Grigoriev I.V."/>
            <person name="Miller A.N."/>
            <person name="O'Donnell K."/>
            <person name="Stajich J.E."/>
            <person name="Bonito G."/>
        </authorList>
    </citation>
    <scope>NUCLEOTIDE SEQUENCE</scope>
    <source>
        <strain evidence="4">NVP1</strain>
    </source>
</reference>
<dbReference type="Pfam" id="PF00135">
    <property type="entry name" value="COesterase"/>
    <property type="match status" value="1"/>
</dbReference>
<dbReference type="GO" id="GO:0052689">
    <property type="term" value="F:carboxylic ester hydrolase activity"/>
    <property type="evidence" value="ECO:0007669"/>
    <property type="project" value="TreeGrafter"/>
</dbReference>
<comment type="similarity">
    <text evidence="1">Belongs to the type-B carboxylesterase/lipase family.</text>
</comment>
<dbReference type="Gene3D" id="3.40.50.1820">
    <property type="entry name" value="alpha/beta hydrolase"/>
    <property type="match status" value="1"/>
</dbReference>
<evidence type="ECO:0000256" key="1">
    <source>
        <dbReference type="ARBA" id="ARBA00005964"/>
    </source>
</evidence>
<dbReference type="InterPro" id="IPR050654">
    <property type="entry name" value="AChE-related_enzymes"/>
</dbReference>
<name>A0A9P5SJT7_9FUNG</name>
<dbReference type="InterPro" id="IPR029058">
    <property type="entry name" value="AB_hydrolase_fold"/>
</dbReference>
<dbReference type="InterPro" id="IPR002018">
    <property type="entry name" value="CarbesteraseB"/>
</dbReference>
<evidence type="ECO:0000313" key="4">
    <source>
        <dbReference type="EMBL" id="KAF9329542.1"/>
    </source>
</evidence>
<dbReference type="AlphaFoldDB" id="A0A9P5SJT7"/>
<dbReference type="SUPFAM" id="SSF53474">
    <property type="entry name" value="alpha/beta-Hydrolases"/>
    <property type="match status" value="1"/>
</dbReference>
<proteinExistence type="inferred from homology"/>
<dbReference type="PANTHER" id="PTHR43918">
    <property type="entry name" value="ACETYLCHOLINESTERASE"/>
    <property type="match status" value="1"/>
</dbReference>